<keyword evidence="2" id="KW-1185">Reference proteome</keyword>
<organism evidence="1 2">
    <name type="scientific">Irpex rosettiformis</name>
    <dbReference type="NCBI Taxonomy" id="378272"/>
    <lineage>
        <taxon>Eukaryota</taxon>
        <taxon>Fungi</taxon>
        <taxon>Dikarya</taxon>
        <taxon>Basidiomycota</taxon>
        <taxon>Agaricomycotina</taxon>
        <taxon>Agaricomycetes</taxon>
        <taxon>Polyporales</taxon>
        <taxon>Irpicaceae</taxon>
        <taxon>Irpex</taxon>
    </lineage>
</organism>
<reference evidence="1" key="1">
    <citation type="journal article" date="2021" name="Environ. Microbiol.">
        <title>Gene family expansions and transcriptome signatures uncover fungal adaptations to wood decay.</title>
        <authorList>
            <person name="Hage H."/>
            <person name="Miyauchi S."/>
            <person name="Viragh M."/>
            <person name="Drula E."/>
            <person name="Min B."/>
            <person name="Chaduli D."/>
            <person name="Navarro D."/>
            <person name="Favel A."/>
            <person name="Norest M."/>
            <person name="Lesage-Meessen L."/>
            <person name="Balint B."/>
            <person name="Merenyi Z."/>
            <person name="de Eugenio L."/>
            <person name="Morin E."/>
            <person name="Martinez A.T."/>
            <person name="Baldrian P."/>
            <person name="Stursova M."/>
            <person name="Martinez M.J."/>
            <person name="Novotny C."/>
            <person name="Magnuson J.K."/>
            <person name="Spatafora J.W."/>
            <person name="Maurice S."/>
            <person name="Pangilinan J."/>
            <person name="Andreopoulos W."/>
            <person name="LaButti K."/>
            <person name="Hundley H."/>
            <person name="Na H."/>
            <person name="Kuo A."/>
            <person name="Barry K."/>
            <person name="Lipzen A."/>
            <person name="Henrissat B."/>
            <person name="Riley R."/>
            <person name="Ahrendt S."/>
            <person name="Nagy L.G."/>
            <person name="Grigoriev I.V."/>
            <person name="Martin F."/>
            <person name="Rosso M.N."/>
        </authorList>
    </citation>
    <scope>NUCLEOTIDE SEQUENCE</scope>
    <source>
        <strain evidence="1">CBS 384.51</strain>
    </source>
</reference>
<protein>
    <submittedName>
        <fullName evidence="1">Uncharacterized protein</fullName>
    </submittedName>
</protein>
<evidence type="ECO:0000313" key="1">
    <source>
        <dbReference type="EMBL" id="KAI0083279.1"/>
    </source>
</evidence>
<dbReference type="Proteomes" id="UP001055072">
    <property type="component" value="Unassembled WGS sequence"/>
</dbReference>
<evidence type="ECO:0000313" key="2">
    <source>
        <dbReference type="Proteomes" id="UP001055072"/>
    </source>
</evidence>
<proteinExistence type="predicted"/>
<name>A0ACB8TMQ7_9APHY</name>
<dbReference type="EMBL" id="MU274976">
    <property type="protein sequence ID" value="KAI0083279.1"/>
    <property type="molecule type" value="Genomic_DNA"/>
</dbReference>
<gene>
    <name evidence="1" type="ORF">BDY19DRAFT_1051894</name>
</gene>
<comment type="caution">
    <text evidence="1">The sequence shown here is derived from an EMBL/GenBank/DDBJ whole genome shotgun (WGS) entry which is preliminary data.</text>
</comment>
<sequence length="462" mass="51632">MVAEKRMRKAPCIPKPVVYRFPIFLRPRDFGWRPHSTHNGIEAAFTTFESPLKCTGRIIDLLGQKIVPMLQPLQGVHNLQSSTGLAAAWPKWIMSWELQSLQSEYHDTILERNNHKPLARTLLSSTTLPVNIPNTFGVLCIGTLICVGLLGITTLQAWFYGLNYPQDNYMTRSMKVFVVWCIELIRCSFLIHASYHYVVLNWGNPEALITPTWSIANLPLMTSIVELIVQLYFAWRVRTLSQGILRQFLTSTIVILSICTFGMGISVYVIGLTSASWTAYEDGSQKIIAPFTLSMSMASNLSIMLSLIYLFRRGRTQVPRTNYIINTLIFYTIQAGALIVVTEAVVIALDVYVDRVGFAYIGVYAMQGNLYANSLLASLNARTTLRSIGSNGDVQVPGESSTRRVISRNIMKLIRCQESTAGDAIDTGSSVEPPGDSYQLHTLPTASQVSEPREDELKYRGV</sequence>
<accession>A0ACB8TMQ7</accession>